<sequence length="227" mass="26561">MKKLYLIALLFLLSVSAFSQIRLSVYLKRSQSENDITLIVDTLKIFKENLQYKNIAYPDSFALYENVPNGEYKFCYNNLFGEKIEKTVNLDEANNQLGGQEIILYIDELQNPKSKNLLVLNLKNKDTLTINLKFSGCFNSGEDSIKIYKKNSYYFLKYKKQKRKLKSTDIEALVKYETELRSLPEVNFVSTSNALNEIILNEEKFTYFEHSLFWNGYTILKKSLKLK</sequence>
<proteinExistence type="predicted"/>
<dbReference type="EMBL" id="QLMI01000021">
    <property type="protein sequence ID" value="RAK19071.1"/>
    <property type="molecule type" value="Genomic_DNA"/>
</dbReference>
<gene>
    <name evidence="1" type="ORF">B0I03_1212</name>
</gene>
<dbReference type="RefSeq" id="WP_111567879.1">
    <property type="nucleotide sequence ID" value="NZ_QLMI01000021.1"/>
</dbReference>
<reference evidence="1 2" key="1">
    <citation type="submission" date="2018-06" db="EMBL/GenBank/DDBJ databases">
        <title>Genomic Encyclopedia of Type Strains, Phase III (KMG-III): the genomes of soil and plant-associated and newly described type strains.</title>
        <authorList>
            <person name="Whitman W."/>
        </authorList>
    </citation>
    <scope>NUCLEOTIDE SEQUENCE [LARGE SCALE GENOMIC DNA]</scope>
    <source>
        <strain evidence="1 2">CGMCC 1.12398</strain>
    </source>
</reference>
<accession>A0A327YEY2</accession>
<dbReference type="OrthoDB" id="1364546at2"/>
<evidence type="ECO:0000313" key="2">
    <source>
        <dbReference type="Proteomes" id="UP000249620"/>
    </source>
</evidence>
<keyword evidence="2" id="KW-1185">Reference proteome</keyword>
<evidence type="ECO:0000313" key="1">
    <source>
        <dbReference type="EMBL" id="RAK19071.1"/>
    </source>
</evidence>
<dbReference type="AlphaFoldDB" id="A0A327YEY2"/>
<organism evidence="1 2">
    <name type="scientific">Flavobacterium aquaticum</name>
    <dbReference type="NCBI Taxonomy" id="1236486"/>
    <lineage>
        <taxon>Bacteria</taxon>
        <taxon>Pseudomonadati</taxon>
        <taxon>Bacteroidota</taxon>
        <taxon>Flavobacteriia</taxon>
        <taxon>Flavobacteriales</taxon>
        <taxon>Flavobacteriaceae</taxon>
        <taxon>Flavobacterium</taxon>
    </lineage>
</organism>
<name>A0A327YEY2_9FLAO</name>
<comment type="caution">
    <text evidence="1">The sequence shown here is derived from an EMBL/GenBank/DDBJ whole genome shotgun (WGS) entry which is preliminary data.</text>
</comment>
<dbReference type="Proteomes" id="UP000249620">
    <property type="component" value="Unassembled WGS sequence"/>
</dbReference>
<protein>
    <submittedName>
        <fullName evidence="1">Uncharacterized protein</fullName>
    </submittedName>
</protein>